<dbReference type="Gene3D" id="1.10.3120.10">
    <property type="entry name" value="Trigger factor, C-terminal domain"/>
    <property type="match status" value="1"/>
</dbReference>
<dbReference type="InterPro" id="IPR036611">
    <property type="entry name" value="Trigger_fac_ribosome-bd_sf"/>
</dbReference>
<feature type="compositionally biased region" description="Basic and acidic residues" evidence="1">
    <location>
        <begin position="303"/>
        <end position="313"/>
    </location>
</feature>
<evidence type="ECO:0000313" key="3">
    <source>
        <dbReference type="EMBL" id="KXK25708.1"/>
    </source>
</evidence>
<name>A0A136LVM7_9BACT</name>
<evidence type="ECO:0000313" key="4">
    <source>
        <dbReference type="Proteomes" id="UP000070457"/>
    </source>
</evidence>
<dbReference type="Pfam" id="PF05697">
    <property type="entry name" value="Trigger_N"/>
    <property type="match status" value="1"/>
</dbReference>
<dbReference type="GO" id="GO:0015031">
    <property type="term" value="P:protein transport"/>
    <property type="evidence" value="ECO:0007669"/>
    <property type="project" value="InterPro"/>
</dbReference>
<accession>A0A136LVM7</accession>
<dbReference type="InterPro" id="IPR037041">
    <property type="entry name" value="Trigger_fac_C_sf"/>
</dbReference>
<dbReference type="Gene3D" id="3.30.70.1050">
    <property type="entry name" value="Trigger factor ribosome-binding domain"/>
    <property type="match status" value="1"/>
</dbReference>
<dbReference type="STRING" id="1617426.TR69_WS6001001511"/>
<dbReference type="SUPFAM" id="SSF109998">
    <property type="entry name" value="Triger factor/SurA peptide-binding domain-like"/>
    <property type="match status" value="1"/>
</dbReference>
<dbReference type="GO" id="GO:0006457">
    <property type="term" value="P:protein folding"/>
    <property type="evidence" value="ECO:0007669"/>
    <property type="project" value="InterPro"/>
</dbReference>
<dbReference type="InterPro" id="IPR027304">
    <property type="entry name" value="Trigger_fact/SurA_dom_sf"/>
</dbReference>
<evidence type="ECO:0000259" key="2">
    <source>
        <dbReference type="Pfam" id="PF05697"/>
    </source>
</evidence>
<dbReference type="EMBL" id="JYNZ01000007">
    <property type="protein sequence ID" value="KXK25708.1"/>
    <property type="molecule type" value="Genomic_DNA"/>
</dbReference>
<feature type="region of interest" description="Disordered" evidence="1">
    <location>
        <begin position="162"/>
        <end position="200"/>
    </location>
</feature>
<protein>
    <submittedName>
        <fullName evidence="3">Trigger factor</fullName>
        <ecNumber evidence="3">5.2.1.8</ecNumber>
    </submittedName>
</protein>
<keyword evidence="3" id="KW-0413">Isomerase</keyword>
<dbReference type="AlphaFoldDB" id="A0A136LVM7"/>
<gene>
    <name evidence="3" type="primary">tig</name>
    <name evidence="3" type="ORF">TR69_WS6001001511</name>
</gene>
<dbReference type="GO" id="GO:0003755">
    <property type="term" value="F:peptidyl-prolyl cis-trans isomerase activity"/>
    <property type="evidence" value="ECO:0007669"/>
    <property type="project" value="UniProtKB-EC"/>
</dbReference>
<reference evidence="3 4" key="1">
    <citation type="submission" date="2015-02" db="EMBL/GenBank/DDBJ databases">
        <title>Improved understanding of the partial-nitritation anammox process through 23 genomes representing the majority of the microbial community.</title>
        <authorList>
            <person name="Speth D.R."/>
            <person name="In T Zandt M."/>
            <person name="Guerrero Cruz S."/>
            <person name="Jetten M.S."/>
            <person name="Dutilh B.E."/>
        </authorList>
    </citation>
    <scope>NUCLEOTIDE SEQUENCE [LARGE SCALE GENOMIC DNA]</scope>
    <source>
        <strain evidence="3">OLB20</strain>
    </source>
</reference>
<feature type="domain" description="Trigger factor ribosome-binding bacterial" evidence="2">
    <location>
        <begin position="8"/>
        <end position="148"/>
    </location>
</feature>
<proteinExistence type="predicted"/>
<organism evidence="3 4">
    <name type="scientific">candidate division WS6 bacterium OLB20</name>
    <dbReference type="NCBI Taxonomy" id="1617426"/>
    <lineage>
        <taxon>Bacteria</taxon>
        <taxon>Candidatus Dojkabacteria</taxon>
    </lineage>
</organism>
<dbReference type="Proteomes" id="UP000070457">
    <property type="component" value="Unassembled WGS sequence"/>
</dbReference>
<evidence type="ECO:0000256" key="1">
    <source>
        <dbReference type="SAM" id="MobiDB-lite"/>
    </source>
</evidence>
<comment type="caution">
    <text evidence="3">The sequence shown here is derived from an EMBL/GenBank/DDBJ whole genome shotgun (WGS) entry which is preliminary data.</text>
</comment>
<dbReference type="EC" id="5.2.1.8" evidence="3"/>
<dbReference type="SUPFAM" id="SSF102735">
    <property type="entry name" value="Trigger factor ribosome-binding domain"/>
    <property type="match status" value="1"/>
</dbReference>
<feature type="region of interest" description="Disordered" evidence="1">
    <location>
        <begin position="289"/>
        <end position="313"/>
    </location>
</feature>
<sequence>MAQGYSYKVNKSKDGDIELAVTVDKARFADEKAKAFTRLSADVSLPGFRKGKGPENLIEAKLGTRLYEETINRMIPAITAEIMEEEKYNPITQVQYSVKKVTDDAGLEFSASFVDFPDFKLGDFTKIKIKEESAEVTDEDISNSIKRLLELDRQQKDLIRQAEEKKQDTDEADSKKDTSAEKKEAKKEEKPDLDKQVKELTDEQVKDMKIGFESVKDLKDELRERLKADKVRMMENKRLQTMLSEAVKASKVNIPAKLIEAEVQAGSMTTSSVSTSWVSSLRTFSSHRTPQKKNCVNSGARRSPNDCHRSFCL</sequence>
<dbReference type="InterPro" id="IPR008881">
    <property type="entry name" value="Trigger_fac_ribosome-bd_bac"/>
</dbReference>